<name>A0A8H7C4L7_AGABI</name>
<evidence type="ECO:0000313" key="5">
    <source>
        <dbReference type="Proteomes" id="UP000629468"/>
    </source>
</evidence>
<dbReference type="Pfam" id="PF22675">
    <property type="entry name" value="KH-I_KHDC4-BBP"/>
    <property type="match status" value="1"/>
</dbReference>
<dbReference type="InterPro" id="IPR056149">
    <property type="entry name" value="PRP5/DDX46/KHDC4_KH"/>
</dbReference>
<dbReference type="Pfam" id="PF23469">
    <property type="entry name" value="KH_12"/>
    <property type="match status" value="1"/>
</dbReference>
<reference evidence="4 5" key="1">
    <citation type="journal article" name="Sci. Rep.">
        <title>Telomere-to-telomere assembled and centromere annotated genomes of the two main subspecies of the button mushroom Agaricus bisporus reveal especially polymorphic chromosome ends.</title>
        <authorList>
            <person name="Sonnenberg A.S.M."/>
            <person name="Sedaghat-Telgerd N."/>
            <person name="Lavrijssen B."/>
            <person name="Ohm R.A."/>
            <person name="Hendrickx P.M."/>
            <person name="Scholtmeijer K."/>
            <person name="Baars J.J.P."/>
            <person name="van Peer A."/>
        </authorList>
    </citation>
    <scope>NUCLEOTIDE SEQUENCE [LARGE SCALE GENOMIC DNA]</scope>
    <source>
        <strain evidence="4 5">H119_p4</strain>
    </source>
</reference>
<feature type="compositionally biased region" description="Pro residues" evidence="1">
    <location>
        <begin position="274"/>
        <end position="299"/>
    </location>
</feature>
<sequence>MSSKRRWDQQDPEDTGLPKSPKADDQKSASNAAAAAAAIAAKIAAQFANGSSAHEGDFTHDIDINDVRNRYLLTKGTTQEQIHDETGASVGTRGVWYPDRSKATAKDPPLYIHISANSQEVLQKAIDKVNELIALDMGSLVEKNDKPRERRKWPEEKLPIGLESIRNFNVRAKVVGPSGSFVKYIQSETSTRVQVKGLGSGFIDQETGQEEPVPMFIHITGPEEGQVARARVLADDLLLVVRQEYTKAQAVATQQQMELHQAQAQYAYMSGYAPPQPSAPPPGDQPPPPPPDGEVPAPPDGSANPAGYGGPPAPTDKEAYAAYWSAYGYDVNSKEFRDWQESQQQQYAQYYAAYASTATNEQPPPPPPPS</sequence>
<dbReference type="CDD" id="cd22385">
    <property type="entry name" value="KH-I_KHDC4_rpt1"/>
    <property type="match status" value="1"/>
</dbReference>
<feature type="domain" description="ATP-dependent RNA helicase PRP5/DDX46/KHDC4 KH" evidence="3">
    <location>
        <begin position="60"/>
        <end position="133"/>
    </location>
</feature>
<evidence type="ECO:0000259" key="3">
    <source>
        <dbReference type="Pfam" id="PF23469"/>
    </source>
</evidence>
<dbReference type="InterPro" id="IPR047890">
    <property type="entry name" value="KHDC4_KH-I_first"/>
</dbReference>
<dbReference type="FunFam" id="3.30.1370.10:FF:000037">
    <property type="entry name" value="KH domain protein"/>
    <property type="match status" value="1"/>
</dbReference>
<dbReference type="EMBL" id="JABXXO010000013">
    <property type="protein sequence ID" value="KAF7761464.1"/>
    <property type="molecule type" value="Genomic_DNA"/>
</dbReference>
<evidence type="ECO:0008006" key="6">
    <source>
        <dbReference type="Google" id="ProtNLM"/>
    </source>
</evidence>
<dbReference type="PANTHER" id="PTHR15744">
    <property type="entry name" value="BLOM7"/>
    <property type="match status" value="1"/>
</dbReference>
<accession>A0A8H7C4L7</accession>
<dbReference type="Proteomes" id="UP000629468">
    <property type="component" value="Unassembled WGS sequence"/>
</dbReference>
<dbReference type="CDD" id="cd22386">
    <property type="entry name" value="KH-I_KHDC4_rpt2"/>
    <property type="match status" value="1"/>
</dbReference>
<feature type="domain" description="KHDC4/BBP-like KH-domain type I" evidence="2">
    <location>
        <begin position="166"/>
        <end position="238"/>
    </location>
</feature>
<dbReference type="Gene3D" id="3.30.1370.10">
    <property type="entry name" value="K Homology domain, type 1"/>
    <property type="match status" value="2"/>
</dbReference>
<evidence type="ECO:0000313" key="4">
    <source>
        <dbReference type="EMBL" id="KAF7761464.1"/>
    </source>
</evidence>
<dbReference type="SUPFAM" id="SSF54791">
    <property type="entry name" value="Eukaryotic type KH-domain (KH-domain type I)"/>
    <property type="match status" value="2"/>
</dbReference>
<dbReference type="InterPro" id="IPR036612">
    <property type="entry name" value="KH_dom_type_1_sf"/>
</dbReference>
<protein>
    <recommendedName>
        <fullName evidence="6">K Homology domain-containing protein</fullName>
    </recommendedName>
</protein>
<feature type="region of interest" description="Disordered" evidence="1">
    <location>
        <begin position="1"/>
        <end position="31"/>
    </location>
</feature>
<dbReference type="PANTHER" id="PTHR15744:SF0">
    <property type="entry name" value="KH HOMOLOGY DOMAIN-CONTAINING PROTEIN 4"/>
    <property type="match status" value="1"/>
</dbReference>
<dbReference type="GO" id="GO:0003723">
    <property type="term" value="F:RNA binding"/>
    <property type="evidence" value="ECO:0007669"/>
    <property type="project" value="InterPro"/>
</dbReference>
<dbReference type="AlphaFoldDB" id="A0A8H7C4L7"/>
<evidence type="ECO:0000256" key="1">
    <source>
        <dbReference type="SAM" id="MobiDB-lite"/>
    </source>
</evidence>
<organism evidence="4 5">
    <name type="scientific">Agaricus bisporus var. burnettii</name>
    <dbReference type="NCBI Taxonomy" id="192524"/>
    <lineage>
        <taxon>Eukaryota</taxon>
        <taxon>Fungi</taxon>
        <taxon>Dikarya</taxon>
        <taxon>Basidiomycota</taxon>
        <taxon>Agaricomycotina</taxon>
        <taxon>Agaricomycetes</taxon>
        <taxon>Agaricomycetidae</taxon>
        <taxon>Agaricales</taxon>
        <taxon>Agaricineae</taxon>
        <taxon>Agaricaceae</taxon>
        <taxon>Agaricus</taxon>
    </lineage>
</organism>
<feature type="region of interest" description="Disordered" evidence="1">
    <location>
        <begin position="270"/>
        <end position="317"/>
    </location>
</feature>
<dbReference type="InterPro" id="IPR031121">
    <property type="entry name" value="RIK/BLOM7"/>
</dbReference>
<comment type="caution">
    <text evidence="4">The sequence shown here is derived from an EMBL/GenBank/DDBJ whole genome shotgun (WGS) entry which is preliminary data.</text>
</comment>
<proteinExistence type="predicted"/>
<dbReference type="GO" id="GO:0005634">
    <property type="term" value="C:nucleus"/>
    <property type="evidence" value="ECO:0007669"/>
    <property type="project" value="InterPro"/>
</dbReference>
<dbReference type="InterPro" id="IPR055256">
    <property type="entry name" value="KH_1_KHDC4/BBP-like"/>
</dbReference>
<dbReference type="InterPro" id="IPR047889">
    <property type="entry name" value="KHDC4_KH-I_second"/>
</dbReference>
<gene>
    <name evidence="4" type="ORF">Agabi119p4_9456</name>
</gene>
<evidence type="ECO:0000259" key="2">
    <source>
        <dbReference type="Pfam" id="PF22675"/>
    </source>
</evidence>